<gene>
    <name evidence="1" type="ORF">AMAG_20227</name>
</gene>
<organism evidence="1 2">
    <name type="scientific">Allomyces macrogynus (strain ATCC 38327)</name>
    <name type="common">Allomyces javanicus var. macrogynus</name>
    <dbReference type="NCBI Taxonomy" id="578462"/>
    <lineage>
        <taxon>Eukaryota</taxon>
        <taxon>Fungi</taxon>
        <taxon>Fungi incertae sedis</taxon>
        <taxon>Blastocladiomycota</taxon>
        <taxon>Blastocladiomycetes</taxon>
        <taxon>Blastocladiales</taxon>
        <taxon>Blastocladiaceae</taxon>
        <taxon>Allomyces</taxon>
    </lineage>
</organism>
<accession>A0A0L0T5W0</accession>
<evidence type="ECO:0000313" key="2">
    <source>
        <dbReference type="Proteomes" id="UP000054350"/>
    </source>
</evidence>
<reference evidence="1 2" key="1">
    <citation type="submission" date="2009-11" db="EMBL/GenBank/DDBJ databases">
        <title>Annotation of Allomyces macrogynus ATCC 38327.</title>
        <authorList>
            <consortium name="The Broad Institute Genome Sequencing Platform"/>
            <person name="Russ C."/>
            <person name="Cuomo C."/>
            <person name="Burger G."/>
            <person name="Gray M.W."/>
            <person name="Holland P.W.H."/>
            <person name="King N."/>
            <person name="Lang F.B.F."/>
            <person name="Roger A.J."/>
            <person name="Ruiz-Trillo I."/>
            <person name="Young S.K."/>
            <person name="Zeng Q."/>
            <person name="Gargeya S."/>
            <person name="Fitzgerald M."/>
            <person name="Haas B."/>
            <person name="Abouelleil A."/>
            <person name="Alvarado L."/>
            <person name="Arachchi H.M."/>
            <person name="Berlin A."/>
            <person name="Chapman S.B."/>
            <person name="Gearin G."/>
            <person name="Goldberg J."/>
            <person name="Griggs A."/>
            <person name="Gujja S."/>
            <person name="Hansen M."/>
            <person name="Heiman D."/>
            <person name="Howarth C."/>
            <person name="Larimer J."/>
            <person name="Lui A."/>
            <person name="MacDonald P.J.P."/>
            <person name="McCowen C."/>
            <person name="Montmayeur A."/>
            <person name="Murphy C."/>
            <person name="Neiman D."/>
            <person name="Pearson M."/>
            <person name="Priest M."/>
            <person name="Roberts A."/>
            <person name="Saif S."/>
            <person name="Shea T."/>
            <person name="Sisk P."/>
            <person name="Stolte C."/>
            <person name="Sykes S."/>
            <person name="Wortman J."/>
            <person name="Nusbaum C."/>
            <person name="Birren B."/>
        </authorList>
    </citation>
    <scope>NUCLEOTIDE SEQUENCE [LARGE SCALE GENOMIC DNA]</scope>
    <source>
        <strain evidence="1 2">ATCC 38327</strain>
    </source>
</reference>
<reference evidence="2" key="2">
    <citation type="submission" date="2009-11" db="EMBL/GenBank/DDBJ databases">
        <title>The Genome Sequence of Allomyces macrogynus strain ATCC 38327.</title>
        <authorList>
            <consortium name="The Broad Institute Genome Sequencing Platform"/>
            <person name="Russ C."/>
            <person name="Cuomo C."/>
            <person name="Shea T."/>
            <person name="Young S.K."/>
            <person name="Zeng Q."/>
            <person name="Koehrsen M."/>
            <person name="Haas B."/>
            <person name="Borodovsky M."/>
            <person name="Guigo R."/>
            <person name="Alvarado L."/>
            <person name="Berlin A."/>
            <person name="Borenstein D."/>
            <person name="Chen Z."/>
            <person name="Engels R."/>
            <person name="Freedman E."/>
            <person name="Gellesch M."/>
            <person name="Goldberg J."/>
            <person name="Griggs A."/>
            <person name="Gujja S."/>
            <person name="Heiman D."/>
            <person name="Hepburn T."/>
            <person name="Howarth C."/>
            <person name="Jen D."/>
            <person name="Larson L."/>
            <person name="Lewis B."/>
            <person name="Mehta T."/>
            <person name="Park D."/>
            <person name="Pearson M."/>
            <person name="Roberts A."/>
            <person name="Saif S."/>
            <person name="Shenoy N."/>
            <person name="Sisk P."/>
            <person name="Stolte C."/>
            <person name="Sykes S."/>
            <person name="Walk T."/>
            <person name="White J."/>
            <person name="Yandava C."/>
            <person name="Burger G."/>
            <person name="Gray M.W."/>
            <person name="Holland P.W.H."/>
            <person name="King N."/>
            <person name="Lang F.B.F."/>
            <person name="Roger A.J."/>
            <person name="Ruiz-Trillo I."/>
            <person name="Lander E."/>
            <person name="Nusbaum C."/>
        </authorList>
    </citation>
    <scope>NUCLEOTIDE SEQUENCE [LARGE SCALE GENOMIC DNA]</scope>
    <source>
        <strain evidence="2">ATCC 38327</strain>
    </source>
</reference>
<name>A0A0L0T5W0_ALLM3</name>
<keyword evidence="2" id="KW-1185">Reference proteome</keyword>
<dbReference type="EMBL" id="GG745364">
    <property type="protein sequence ID" value="KNE70066.1"/>
    <property type="molecule type" value="Genomic_DNA"/>
</dbReference>
<proteinExistence type="predicted"/>
<dbReference type="OrthoDB" id="5594113at2759"/>
<protein>
    <submittedName>
        <fullName evidence="1">Uncharacterized protein</fullName>
    </submittedName>
</protein>
<dbReference type="VEuPathDB" id="FungiDB:AMAG_20227"/>
<evidence type="ECO:0000313" key="1">
    <source>
        <dbReference type="EMBL" id="KNE70066.1"/>
    </source>
</evidence>
<dbReference type="AlphaFoldDB" id="A0A0L0T5W0"/>
<dbReference type="Proteomes" id="UP000054350">
    <property type="component" value="Unassembled WGS sequence"/>
</dbReference>
<sequence length="193" mass="20411">MRAASRVATRLVAAAAAQGIHATPIETVDGGPPRIMRIINQSPADVEVLVSRTQKSSGSDVTIRAPLPADLIAPETFTVPISARVTPSTDPNDPDEWMHIIPGYKVSWKRSTPQVVRVKAAYGVRDAVLAKPGSKINFVGPDPLVLAPIAADKSSIVATNDMAVILEVQATSRPATRAGNWFVLAPGSCNGRF</sequence>